<gene>
    <name evidence="4" type="ORF">ONB1V03_LOCUS1265</name>
</gene>
<dbReference type="GO" id="GO:0003676">
    <property type="term" value="F:nucleic acid binding"/>
    <property type="evidence" value="ECO:0007669"/>
    <property type="project" value="InterPro"/>
</dbReference>
<feature type="domain" description="CCHC-type" evidence="3">
    <location>
        <begin position="150"/>
        <end position="165"/>
    </location>
</feature>
<evidence type="ECO:0000259" key="3">
    <source>
        <dbReference type="PROSITE" id="PS50158"/>
    </source>
</evidence>
<dbReference type="InterPro" id="IPR042246">
    <property type="entry name" value="ZCCHC9"/>
</dbReference>
<dbReference type="PANTHER" id="PTHR46242">
    <property type="entry name" value="ZINC FINGER CCHC DOMAIN-CONTAINING PROTEIN 9 ZCCHC9"/>
    <property type="match status" value="1"/>
</dbReference>
<keyword evidence="1" id="KW-0479">Metal-binding</keyword>
<dbReference type="Pfam" id="PF00098">
    <property type="entry name" value="zf-CCHC"/>
    <property type="match status" value="1"/>
</dbReference>
<accession>A0A7R9QA17</accession>
<dbReference type="Gene3D" id="4.10.60.10">
    <property type="entry name" value="Zinc finger, CCHC-type"/>
    <property type="match status" value="2"/>
</dbReference>
<evidence type="ECO:0000256" key="2">
    <source>
        <dbReference type="SAM" id="MobiDB-lite"/>
    </source>
</evidence>
<feature type="compositionally biased region" description="Basic residues" evidence="2">
    <location>
        <begin position="30"/>
        <end position="40"/>
    </location>
</feature>
<keyword evidence="5" id="KW-1185">Reference proteome</keyword>
<keyword evidence="1" id="KW-0862">Zinc</keyword>
<name>A0A7R9QA17_9ACAR</name>
<dbReference type="PANTHER" id="PTHR46242:SF1">
    <property type="entry name" value="ZINC FINGER CCHC DOMAIN-CONTAINING PROTEIN 9"/>
    <property type="match status" value="1"/>
</dbReference>
<evidence type="ECO:0000313" key="4">
    <source>
        <dbReference type="EMBL" id="CAD7638191.1"/>
    </source>
</evidence>
<keyword evidence="1" id="KW-0863">Zinc-finger</keyword>
<sequence>MKARKRNSFIITDIVDTSNDNLKSNDVKKEKSKSKKRLKKSVAISERDNNSSTDHRVDTNDEMTVSDQKDVKHKDMSTKNSFKTNRFRDKCLKNRMERGMILLSPKAEKKIYNMKKGLRKKGFEESEIKELVRKRRREEEIQYMKICSKKCFKCRQIGHKLAECPLNGNDCEEGVDVCYRCGSSEHKLSECHQKSNVLHVLRGRSVVGTDRSVMCASDRFSAENIPDDEELEKELTLPTVGANHSIDAEVMDTKPMIVKTGTIKRINFVLSVYNLYISQNKHITRDCPRNTRGVYPKGGSCKACHSVNHLIKDCPQNQKDEELEKELTLPTVGANHSIDAEVMDTKPMIVKTETIKRITTAFVRSWGRTDKPVANCVHYYNSRRQRGHNRHNRLAFDCRLNNRNNRWDESRLPFVSRCQTLCSEGYTDSAILPVISVSLIGWDLLFRYRYIAKSPANNRMTDMTTVNSTGITSLSSLPLLLSKCSTAIWTGE</sequence>
<protein>
    <recommendedName>
        <fullName evidence="3">CCHC-type domain-containing protein</fullName>
    </recommendedName>
</protein>
<evidence type="ECO:0000313" key="5">
    <source>
        <dbReference type="Proteomes" id="UP000728032"/>
    </source>
</evidence>
<reference evidence="4" key="1">
    <citation type="submission" date="2020-11" db="EMBL/GenBank/DDBJ databases">
        <authorList>
            <person name="Tran Van P."/>
        </authorList>
    </citation>
    <scope>NUCLEOTIDE SEQUENCE</scope>
</reference>
<dbReference type="InterPro" id="IPR036875">
    <property type="entry name" value="Znf_CCHC_sf"/>
</dbReference>
<dbReference type="PROSITE" id="PS50158">
    <property type="entry name" value="ZF_CCHC"/>
    <property type="match status" value="1"/>
</dbReference>
<dbReference type="OrthoDB" id="3863715at2759"/>
<proteinExistence type="predicted"/>
<dbReference type="SUPFAM" id="SSF57756">
    <property type="entry name" value="Retrovirus zinc finger-like domains"/>
    <property type="match status" value="1"/>
</dbReference>
<evidence type="ECO:0000256" key="1">
    <source>
        <dbReference type="PROSITE-ProRule" id="PRU00047"/>
    </source>
</evidence>
<dbReference type="GO" id="GO:0005730">
    <property type="term" value="C:nucleolus"/>
    <property type="evidence" value="ECO:0007669"/>
    <property type="project" value="TreeGrafter"/>
</dbReference>
<dbReference type="InterPro" id="IPR001878">
    <property type="entry name" value="Znf_CCHC"/>
</dbReference>
<dbReference type="AlphaFoldDB" id="A0A7R9QA17"/>
<dbReference type="GO" id="GO:0008270">
    <property type="term" value="F:zinc ion binding"/>
    <property type="evidence" value="ECO:0007669"/>
    <property type="project" value="UniProtKB-KW"/>
</dbReference>
<organism evidence="4">
    <name type="scientific">Oppiella nova</name>
    <dbReference type="NCBI Taxonomy" id="334625"/>
    <lineage>
        <taxon>Eukaryota</taxon>
        <taxon>Metazoa</taxon>
        <taxon>Ecdysozoa</taxon>
        <taxon>Arthropoda</taxon>
        <taxon>Chelicerata</taxon>
        <taxon>Arachnida</taxon>
        <taxon>Acari</taxon>
        <taxon>Acariformes</taxon>
        <taxon>Sarcoptiformes</taxon>
        <taxon>Oribatida</taxon>
        <taxon>Brachypylina</taxon>
        <taxon>Oppioidea</taxon>
        <taxon>Oppiidae</taxon>
        <taxon>Oppiella</taxon>
    </lineage>
</organism>
<dbReference type="Proteomes" id="UP000728032">
    <property type="component" value="Unassembled WGS sequence"/>
</dbReference>
<feature type="region of interest" description="Disordered" evidence="2">
    <location>
        <begin position="19"/>
        <end position="77"/>
    </location>
</feature>
<dbReference type="EMBL" id="CAJPVJ010000194">
    <property type="protein sequence ID" value="CAG2161661.1"/>
    <property type="molecule type" value="Genomic_DNA"/>
</dbReference>
<feature type="compositionally biased region" description="Basic and acidic residues" evidence="2">
    <location>
        <begin position="45"/>
        <end position="59"/>
    </location>
</feature>
<dbReference type="EMBL" id="OC915019">
    <property type="protein sequence ID" value="CAD7638191.1"/>
    <property type="molecule type" value="Genomic_DNA"/>
</dbReference>
<dbReference type="SMART" id="SM00343">
    <property type="entry name" value="ZnF_C2HC"/>
    <property type="match status" value="3"/>
</dbReference>
<feature type="compositionally biased region" description="Basic and acidic residues" evidence="2">
    <location>
        <begin position="67"/>
        <end position="77"/>
    </location>
</feature>